<accession>X1LFX7</accession>
<organism evidence="2">
    <name type="scientific">marine sediment metagenome</name>
    <dbReference type="NCBI Taxonomy" id="412755"/>
    <lineage>
        <taxon>unclassified sequences</taxon>
        <taxon>metagenomes</taxon>
        <taxon>ecological metagenomes</taxon>
    </lineage>
</organism>
<reference evidence="2" key="1">
    <citation type="journal article" date="2014" name="Front. Microbiol.">
        <title>High frequency of phylogenetically diverse reductive dehalogenase-homologous genes in deep subseafloor sedimentary metagenomes.</title>
        <authorList>
            <person name="Kawai M."/>
            <person name="Futagami T."/>
            <person name="Toyoda A."/>
            <person name="Takaki Y."/>
            <person name="Nishi S."/>
            <person name="Hori S."/>
            <person name="Arai W."/>
            <person name="Tsubouchi T."/>
            <person name="Morono Y."/>
            <person name="Uchiyama I."/>
            <person name="Ito T."/>
            <person name="Fujiyama A."/>
            <person name="Inagaki F."/>
            <person name="Takami H."/>
        </authorList>
    </citation>
    <scope>NUCLEOTIDE SEQUENCE</scope>
    <source>
        <strain evidence="2">Expedition CK06-06</strain>
    </source>
</reference>
<name>X1LFX7_9ZZZZ</name>
<evidence type="ECO:0000313" key="2">
    <source>
        <dbReference type="EMBL" id="GAH93038.1"/>
    </source>
</evidence>
<keyword evidence="1" id="KW-0175">Coiled coil</keyword>
<gene>
    <name evidence="2" type="ORF">S06H3_00467</name>
</gene>
<feature type="coiled-coil region" evidence="1">
    <location>
        <begin position="50"/>
        <end position="77"/>
    </location>
</feature>
<evidence type="ECO:0000256" key="1">
    <source>
        <dbReference type="SAM" id="Coils"/>
    </source>
</evidence>
<dbReference type="EMBL" id="BARV01000082">
    <property type="protein sequence ID" value="GAH93038.1"/>
    <property type="molecule type" value="Genomic_DNA"/>
</dbReference>
<comment type="caution">
    <text evidence="2">The sequence shown here is derived from an EMBL/GenBank/DDBJ whole genome shotgun (WGS) entry which is preliminary data.</text>
</comment>
<protein>
    <submittedName>
        <fullName evidence="2">Uncharacterized protein</fullName>
    </submittedName>
</protein>
<proteinExistence type="predicted"/>
<dbReference type="AlphaFoldDB" id="X1LFX7"/>
<sequence>MKSIKRKRSISKEIIKFVTCLFVAYIAFFFAMRNVYVALAVFVFLHTLYLFDLKLKVLDIEKEINELRQTNLHIEKE</sequence>